<dbReference type="Proteomes" id="UP000565078">
    <property type="component" value="Unassembled WGS sequence"/>
</dbReference>
<sequence length="589" mass="66505">MATSVRFHENQVIIRTTSLEWGSVDKVLDSGLFRTILSNFLKKLRDNRSEFLSILPKHPKEQEDLTLLCIKKLAKADRDTVLRSNPELKSLLADTYLLDRLVEAFYNYWRGHERYLICLSDPKVGGNGDIDHRPYRTFNDTIEKLNHIVRKIYRDLQENITGEHPIIYRQVPAGCTVGAIAKEISLPLPEQYSKLNKVPVIRQVLLNPPIIVNPTMNKRSGTFRLVNSNPLDGEGLDPAQWLCFPAKVGKLTVYLYFHEFYTGLAISTSNLFELCNDEDLRKAPDAIYVYGAPLKIFEKFAPDRTVFFDDEKNNLMVGAIPLGREYGFFGYIKKMMLTLHNSIMIKRGLMPIHGAMVRITLKGGEKANVILVGDSGAGKSESIEAFRTLSGENLRELKIVFDDMGSLELGEDRKINAYGTETGAFVRIDDLESGYVYGQLDRLITMIPKEKVNARVIVPITTLKEVQHGWPVDYFLYANNYETPKGGNYIERFKSAGDAMPVFKEGKRLAKGTTHEVGLTMTYYSNPFGPVQLMEEHEALAGKYFNAMFDSGIYVGQLRTQLGLAGMETRGPQEAAKALFALISKGKKR</sequence>
<gene>
    <name evidence="1" type="ORF">HA254_02305</name>
</gene>
<keyword evidence="1" id="KW-0808">Transferase</keyword>
<comment type="caution">
    <text evidence="1">The sequence shown here is derived from an EMBL/GenBank/DDBJ whole genome shotgun (WGS) entry which is preliminary data.</text>
</comment>
<keyword evidence="1" id="KW-0670">Pyruvate</keyword>
<organism evidence="1 2">
    <name type="scientific">Candidatus Iainarchaeum sp</name>
    <dbReference type="NCBI Taxonomy" id="3101447"/>
    <lineage>
        <taxon>Archaea</taxon>
        <taxon>Candidatus Iainarchaeota</taxon>
        <taxon>Candidatus Iainarchaeia</taxon>
        <taxon>Candidatus Iainarchaeales</taxon>
        <taxon>Candidatus Iainarchaeaceae</taxon>
        <taxon>Candidatus Iainarchaeum</taxon>
    </lineage>
</organism>
<protein>
    <submittedName>
        <fullName evidence="1">Phosphoenolpyruvate carboxykinase</fullName>
    </submittedName>
</protein>
<dbReference type="EMBL" id="DUGC01000042">
    <property type="protein sequence ID" value="HIH09479.1"/>
    <property type="molecule type" value="Genomic_DNA"/>
</dbReference>
<evidence type="ECO:0000313" key="2">
    <source>
        <dbReference type="Proteomes" id="UP000565078"/>
    </source>
</evidence>
<accession>A0A7J4IYY3</accession>
<dbReference type="GO" id="GO:0016301">
    <property type="term" value="F:kinase activity"/>
    <property type="evidence" value="ECO:0007669"/>
    <property type="project" value="UniProtKB-KW"/>
</dbReference>
<dbReference type="AlphaFoldDB" id="A0A7J4IYY3"/>
<proteinExistence type="predicted"/>
<keyword evidence="1" id="KW-0418">Kinase</keyword>
<reference evidence="2" key="1">
    <citation type="journal article" date="2020" name="bioRxiv">
        <title>A rank-normalized archaeal taxonomy based on genome phylogeny resolves widespread incomplete and uneven classifications.</title>
        <authorList>
            <person name="Rinke C."/>
            <person name="Chuvochina M."/>
            <person name="Mussig A.J."/>
            <person name="Chaumeil P.-A."/>
            <person name="Waite D.W."/>
            <person name="Whitman W.B."/>
            <person name="Parks D.H."/>
            <person name="Hugenholtz P."/>
        </authorList>
    </citation>
    <scope>NUCLEOTIDE SEQUENCE [LARGE SCALE GENOMIC DNA]</scope>
</reference>
<name>A0A7J4IYY3_9ARCH</name>
<evidence type="ECO:0000313" key="1">
    <source>
        <dbReference type="EMBL" id="HIH09479.1"/>
    </source>
</evidence>
<dbReference type="SUPFAM" id="SSF53795">
    <property type="entry name" value="PEP carboxykinase-like"/>
    <property type="match status" value="1"/>
</dbReference>